<feature type="domain" description="AAA+ ATPase" evidence="5">
    <location>
        <begin position="204"/>
        <end position="342"/>
    </location>
</feature>
<dbReference type="AlphaFoldDB" id="D5ACE6"/>
<dbReference type="PANTHER" id="PTHR23077">
    <property type="entry name" value="AAA-FAMILY ATPASE"/>
    <property type="match status" value="1"/>
</dbReference>
<evidence type="ECO:0000256" key="4">
    <source>
        <dbReference type="RuleBase" id="RU003651"/>
    </source>
</evidence>
<dbReference type="Gene3D" id="3.40.50.300">
    <property type="entry name" value="P-loop containing nucleotide triphosphate hydrolases"/>
    <property type="match status" value="1"/>
</dbReference>
<evidence type="ECO:0000256" key="1">
    <source>
        <dbReference type="ARBA" id="ARBA00006914"/>
    </source>
</evidence>
<dbReference type="GO" id="GO:0005524">
    <property type="term" value="F:ATP binding"/>
    <property type="evidence" value="ECO:0007669"/>
    <property type="project" value="UniProtKB-KW"/>
</dbReference>
<reference evidence="6" key="1">
    <citation type="submission" date="2010-04" db="EMBL/GenBank/DDBJ databases">
        <authorList>
            <person name="Reid K.E."/>
            <person name="Liao N."/>
            <person name="Chan S."/>
            <person name="Docking R."/>
            <person name="Taylor G."/>
            <person name="Moore R."/>
            <person name="Mayo M."/>
            <person name="Munro S."/>
            <person name="King J."/>
            <person name="Yanchuk A."/>
            <person name="Holt R."/>
            <person name="Jones S."/>
            <person name="Marra M."/>
            <person name="Ritland C.E."/>
            <person name="Ritland K."/>
            <person name="Bohlmann J."/>
        </authorList>
    </citation>
    <scope>NUCLEOTIDE SEQUENCE</scope>
    <source>
        <tissue evidence="6">Bud</tissue>
    </source>
</reference>
<dbReference type="SMART" id="SM00382">
    <property type="entry name" value="AAA"/>
    <property type="match status" value="1"/>
</dbReference>
<dbReference type="FunFam" id="3.40.50.300:FF:000661">
    <property type="entry name" value="calmodulin-interacting protein 111 isoform X1"/>
    <property type="match status" value="1"/>
</dbReference>
<protein>
    <recommendedName>
        <fullName evidence="5">AAA+ ATPase domain-containing protein</fullName>
    </recommendedName>
</protein>
<dbReference type="EMBL" id="BT123924">
    <property type="protein sequence ID" value="ADE77215.1"/>
    <property type="molecule type" value="mRNA"/>
</dbReference>
<dbReference type="Pfam" id="PF17862">
    <property type="entry name" value="AAA_lid_3"/>
    <property type="match status" value="2"/>
</dbReference>
<organism evidence="6">
    <name type="scientific">Picea sitchensis</name>
    <name type="common">Sitka spruce</name>
    <name type="synonym">Pinus sitchensis</name>
    <dbReference type="NCBI Taxonomy" id="3332"/>
    <lineage>
        <taxon>Eukaryota</taxon>
        <taxon>Viridiplantae</taxon>
        <taxon>Streptophyta</taxon>
        <taxon>Embryophyta</taxon>
        <taxon>Tracheophyta</taxon>
        <taxon>Spermatophyta</taxon>
        <taxon>Pinopsida</taxon>
        <taxon>Pinidae</taxon>
        <taxon>Conifers I</taxon>
        <taxon>Pinales</taxon>
        <taxon>Pinaceae</taxon>
        <taxon>Picea</taxon>
    </lineage>
</organism>
<dbReference type="PANTHER" id="PTHR23077:SF27">
    <property type="entry name" value="ATPASE FAMILY GENE 2 PROTEIN HOMOLOG A"/>
    <property type="match status" value="1"/>
</dbReference>
<dbReference type="GO" id="GO:0016887">
    <property type="term" value="F:ATP hydrolysis activity"/>
    <property type="evidence" value="ECO:0007669"/>
    <property type="project" value="InterPro"/>
</dbReference>
<dbReference type="InterPro" id="IPR027417">
    <property type="entry name" value="P-loop_NTPase"/>
</dbReference>
<evidence type="ECO:0000259" key="5">
    <source>
        <dbReference type="SMART" id="SM00382"/>
    </source>
</evidence>
<sequence length="442" mass="48482">MNHSLTNRDLQSLASNTHGFVGADLTALCNEAAMSALRRYISMQSPINPNEIYGCKQQEPLENRHLSMKNIRNTYDSQNTIAPSDSLQYVSGLLSDLSICSDNTQKQLGDCTATTNAYGHGRDKSSQAICTRLIESPFLKVTIDDFEVAKMKVRPSAMREVTLEIPKVCWSDIGGQAEVKQQLKEAVEWPQKYQHAFLRIGTHPPRGVLMFGPPGCSKTIMARAVASEAGLNFLAVKGPELFSKWVGESEKAIQSLFAKARAAAPSIIFFDEIDGLAVAREHSSGAISVGDRVMSQLLVEMDGLNPRIGVTVIAATNRPDKIDAALMRPGRFDRLVYVGLPNQADRKEIFDIHMRKMPCGSDLTMLELASLTDGYTGADISSVCREAAMAALEENIGIQEVSMRHFKFALARVQPSDLSSYENLSAKFQRLTSSGVRDVTTT</sequence>
<dbReference type="InterPro" id="IPR003960">
    <property type="entry name" value="ATPase_AAA_CS"/>
</dbReference>
<dbReference type="InterPro" id="IPR003593">
    <property type="entry name" value="AAA+_ATPase"/>
</dbReference>
<comment type="similarity">
    <text evidence="1 4">Belongs to the AAA ATPase family.</text>
</comment>
<dbReference type="InterPro" id="IPR003959">
    <property type="entry name" value="ATPase_AAA_core"/>
</dbReference>
<evidence type="ECO:0000256" key="3">
    <source>
        <dbReference type="ARBA" id="ARBA00022840"/>
    </source>
</evidence>
<dbReference type="PROSITE" id="PS00674">
    <property type="entry name" value="AAA"/>
    <property type="match status" value="1"/>
</dbReference>
<name>D5ACE6_PICSI</name>
<dbReference type="FunFam" id="1.10.8.60:FF:000038">
    <property type="entry name" value="spermatogenesis-associated protein 5-like protein 1"/>
    <property type="match status" value="1"/>
</dbReference>
<accession>D5ACE6</accession>
<evidence type="ECO:0000256" key="2">
    <source>
        <dbReference type="ARBA" id="ARBA00022741"/>
    </source>
</evidence>
<proteinExistence type="evidence at transcript level"/>
<dbReference type="InterPro" id="IPR050168">
    <property type="entry name" value="AAA_ATPase_domain"/>
</dbReference>
<keyword evidence="3 4" id="KW-0067">ATP-binding</keyword>
<dbReference type="Pfam" id="PF00004">
    <property type="entry name" value="AAA"/>
    <property type="match status" value="1"/>
</dbReference>
<dbReference type="SUPFAM" id="SSF52540">
    <property type="entry name" value="P-loop containing nucleoside triphosphate hydrolases"/>
    <property type="match status" value="1"/>
</dbReference>
<dbReference type="InterPro" id="IPR041569">
    <property type="entry name" value="AAA_lid_3"/>
</dbReference>
<dbReference type="Gene3D" id="1.10.8.60">
    <property type="match status" value="2"/>
</dbReference>
<keyword evidence="2 4" id="KW-0547">Nucleotide-binding</keyword>
<dbReference type="GO" id="GO:0009507">
    <property type="term" value="C:chloroplast"/>
    <property type="evidence" value="ECO:0007669"/>
    <property type="project" value="TreeGrafter"/>
</dbReference>
<dbReference type="CDD" id="cd19511">
    <property type="entry name" value="RecA-like_CDC48_r2-like"/>
    <property type="match status" value="1"/>
</dbReference>
<evidence type="ECO:0000313" key="6">
    <source>
        <dbReference type="EMBL" id="ADE77215.1"/>
    </source>
</evidence>